<dbReference type="Proteomes" id="UP000094236">
    <property type="component" value="Unassembled WGS sequence"/>
</dbReference>
<evidence type="ECO:0000256" key="4">
    <source>
        <dbReference type="ARBA" id="ARBA00022729"/>
    </source>
</evidence>
<dbReference type="Pfam" id="PF01105">
    <property type="entry name" value="EMP24_GP25L"/>
    <property type="match status" value="1"/>
</dbReference>
<dbReference type="GO" id="GO:0006888">
    <property type="term" value="P:endoplasmic reticulum to Golgi vesicle-mediated transport"/>
    <property type="evidence" value="ECO:0007669"/>
    <property type="project" value="EnsemblFungi"/>
</dbReference>
<gene>
    <name evidence="12" type="ORF">PACTADRAFT_48550</name>
</gene>
<evidence type="ECO:0000256" key="8">
    <source>
        <dbReference type="SAM" id="Coils"/>
    </source>
</evidence>
<dbReference type="PROSITE" id="PS50866">
    <property type="entry name" value="GOLD"/>
    <property type="match status" value="1"/>
</dbReference>
<feature type="chain" id="PRO_5009163390" description="GOLD domain-containing protein" evidence="10">
    <location>
        <begin position="19"/>
        <end position="209"/>
    </location>
</feature>
<dbReference type="InterPro" id="IPR009038">
    <property type="entry name" value="GOLD_dom"/>
</dbReference>
<evidence type="ECO:0000256" key="3">
    <source>
        <dbReference type="ARBA" id="ARBA00022692"/>
    </source>
</evidence>
<evidence type="ECO:0000256" key="9">
    <source>
        <dbReference type="SAM" id="Phobius"/>
    </source>
</evidence>
<feature type="transmembrane region" description="Helical" evidence="9">
    <location>
        <begin position="180"/>
        <end position="199"/>
    </location>
</feature>
<organism evidence="12 13">
    <name type="scientific">Pachysolen tannophilus NRRL Y-2460</name>
    <dbReference type="NCBI Taxonomy" id="669874"/>
    <lineage>
        <taxon>Eukaryota</taxon>
        <taxon>Fungi</taxon>
        <taxon>Dikarya</taxon>
        <taxon>Ascomycota</taxon>
        <taxon>Saccharomycotina</taxon>
        <taxon>Pichiomycetes</taxon>
        <taxon>Pachysolenaceae</taxon>
        <taxon>Pachysolen</taxon>
    </lineage>
</organism>
<comment type="subcellular location">
    <subcellularLocation>
        <location evidence="1 7">Membrane</location>
        <topology evidence="1 7">Single-pass type I membrane protein</topology>
    </subcellularLocation>
</comment>
<dbReference type="OrthoDB" id="759142at2759"/>
<keyword evidence="8" id="KW-0175">Coiled coil</keyword>
<dbReference type="AlphaFoldDB" id="A0A1E4TYC9"/>
<feature type="signal peptide" evidence="10">
    <location>
        <begin position="1"/>
        <end position="18"/>
    </location>
</feature>
<name>A0A1E4TYC9_PACTA</name>
<evidence type="ECO:0000259" key="11">
    <source>
        <dbReference type="PROSITE" id="PS50866"/>
    </source>
</evidence>
<keyword evidence="3 7" id="KW-0812">Transmembrane</keyword>
<dbReference type="GO" id="GO:0016020">
    <property type="term" value="C:membrane"/>
    <property type="evidence" value="ECO:0007669"/>
    <property type="project" value="UniProtKB-SubCell"/>
</dbReference>
<evidence type="ECO:0000256" key="7">
    <source>
        <dbReference type="RuleBase" id="RU003827"/>
    </source>
</evidence>
<keyword evidence="6 9" id="KW-0472">Membrane</keyword>
<comment type="similarity">
    <text evidence="2 7">Belongs to the EMP24/GP25L family.</text>
</comment>
<evidence type="ECO:0000256" key="2">
    <source>
        <dbReference type="ARBA" id="ARBA00007104"/>
    </source>
</evidence>
<feature type="coiled-coil region" evidence="8">
    <location>
        <begin position="142"/>
        <end position="176"/>
    </location>
</feature>
<evidence type="ECO:0000256" key="10">
    <source>
        <dbReference type="SAM" id="SignalP"/>
    </source>
</evidence>
<evidence type="ECO:0000313" key="12">
    <source>
        <dbReference type="EMBL" id="ODV96734.1"/>
    </source>
</evidence>
<dbReference type="STRING" id="669874.A0A1E4TYC9"/>
<evidence type="ECO:0000313" key="13">
    <source>
        <dbReference type="Proteomes" id="UP000094236"/>
    </source>
</evidence>
<dbReference type="InterPro" id="IPR015720">
    <property type="entry name" value="Emp24-like"/>
</dbReference>
<dbReference type="EMBL" id="KV454012">
    <property type="protein sequence ID" value="ODV96734.1"/>
    <property type="molecule type" value="Genomic_DNA"/>
</dbReference>
<accession>A0A1E4TYC9</accession>
<evidence type="ECO:0000256" key="5">
    <source>
        <dbReference type="ARBA" id="ARBA00022989"/>
    </source>
</evidence>
<protein>
    <recommendedName>
        <fullName evidence="11">GOLD domain-containing protein</fullName>
    </recommendedName>
</protein>
<sequence length="209" mass="24063">MKFFILLAAFFFTNLAYGLRLEVQAKPSSDPTCIRDFVQEGQLVVVNIFSSGFVGDGQKLSFYIKDTIGNEYRRKKDFAGSVRVAFTSHSTAAFDVCFENILFNKNANLFREIELEIEAGSSARDWNAVQAAEKLKPVEVQLRKIEELTDEIVNELEYLKRREEKLRNTNESTNSRVKNFGVLVILMLVGLSVWQINYLRNFFRSKHIL</sequence>
<dbReference type="GO" id="GO:0030134">
    <property type="term" value="C:COPII-coated ER to Golgi transport vesicle"/>
    <property type="evidence" value="ECO:0007669"/>
    <property type="project" value="EnsemblFungi"/>
</dbReference>
<keyword evidence="13" id="KW-1185">Reference proteome</keyword>
<proteinExistence type="inferred from homology"/>
<feature type="domain" description="GOLD" evidence="11">
    <location>
        <begin position="31"/>
        <end position="119"/>
    </location>
</feature>
<keyword evidence="5 9" id="KW-1133">Transmembrane helix</keyword>
<evidence type="ECO:0000256" key="6">
    <source>
        <dbReference type="ARBA" id="ARBA00023136"/>
    </source>
</evidence>
<evidence type="ECO:0000256" key="1">
    <source>
        <dbReference type="ARBA" id="ARBA00004479"/>
    </source>
</evidence>
<keyword evidence="4 10" id="KW-0732">Signal</keyword>
<dbReference type="PANTHER" id="PTHR22811">
    <property type="entry name" value="TRANSMEMBRANE EMP24 DOMAIN-CONTAINING PROTEIN"/>
    <property type="match status" value="1"/>
</dbReference>
<dbReference type="SMART" id="SM01190">
    <property type="entry name" value="EMP24_GP25L"/>
    <property type="match status" value="1"/>
</dbReference>
<reference evidence="13" key="1">
    <citation type="submission" date="2016-05" db="EMBL/GenBank/DDBJ databases">
        <title>Comparative genomics of biotechnologically important yeasts.</title>
        <authorList>
            <consortium name="DOE Joint Genome Institute"/>
            <person name="Riley R."/>
            <person name="Haridas S."/>
            <person name="Wolfe K.H."/>
            <person name="Lopes M.R."/>
            <person name="Hittinger C.T."/>
            <person name="Goker M."/>
            <person name="Salamov A."/>
            <person name="Wisecaver J."/>
            <person name="Long T.M."/>
            <person name="Aerts A.L."/>
            <person name="Barry K."/>
            <person name="Choi C."/>
            <person name="Clum A."/>
            <person name="Coughlan A.Y."/>
            <person name="Deshpande S."/>
            <person name="Douglass A.P."/>
            <person name="Hanson S.J."/>
            <person name="Klenk H.-P."/>
            <person name="Labutti K."/>
            <person name="Lapidus A."/>
            <person name="Lindquist E."/>
            <person name="Lipzen A."/>
            <person name="Meier-Kolthoff J.P."/>
            <person name="Ohm R.A."/>
            <person name="Otillar R.P."/>
            <person name="Pangilinan J."/>
            <person name="Peng Y."/>
            <person name="Rokas A."/>
            <person name="Rosa C.A."/>
            <person name="Scheuner C."/>
            <person name="Sibirny A.A."/>
            <person name="Slot J.C."/>
            <person name="Stielow J.B."/>
            <person name="Sun H."/>
            <person name="Kurtzman C.P."/>
            <person name="Blackwell M."/>
            <person name="Grigoriev I.V."/>
            <person name="Jeffries T.W."/>
        </authorList>
    </citation>
    <scope>NUCLEOTIDE SEQUENCE [LARGE SCALE GENOMIC DNA]</scope>
    <source>
        <strain evidence="13">NRRL Y-2460</strain>
    </source>
</reference>